<dbReference type="EMBL" id="JBHSPX010000007">
    <property type="protein sequence ID" value="MFC6065748.1"/>
    <property type="molecule type" value="Genomic_DNA"/>
</dbReference>
<gene>
    <name evidence="1" type="ORF">ACFP4F_24850</name>
</gene>
<sequence>MLDVYADACERIATADLAYVGGAPDMERLVEGVVVGTVIGDAVLSAMRRMAHADASARVYGEGAAG</sequence>
<dbReference type="Proteomes" id="UP001596139">
    <property type="component" value="Unassembled WGS sequence"/>
</dbReference>
<reference evidence="2" key="1">
    <citation type="journal article" date="2019" name="Int. J. Syst. Evol. Microbiol.">
        <title>The Global Catalogue of Microorganisms (GCM) 10K type strain sequencing project: providing services to taxonomists for standard genome sequencing and annotation.</title>
        <authorList>
            <consortium name="The Broad Institute Genomics Platform"/>
            <consortium name="The Broad Institute Genome Sequencing Center for Infectious Disease"/>
            <person name="Wu L."/>
            <person name="Ma J."/>
        </authorList>
    </citation>
    <scope>NUCLEOTIDE SEQUENCE [LARGE SCALE GENOMIC DNA]</scope>
    <source>
        <strain evidence="2">CGMCC 1.15180</strain>
    </source>
</reference>
<keyword evidence="2" id="KW-1185">Reference proteome</keyword>
<evidence type="ECO:0000313" key="2">
    <source>
        <dbReference type="Proteomes" id="UP001596139"/>
    </source>
</evidence>
<protein>
    <submittedName>
        <fullName evidence="1">Uncharacterized protein</fullName>
    </submittedName>
</protein>
<accession>A0ABW1MQU4</accession>
<proteinExistence type="predicted"/>
<name>A0ABW1MQU4_9ACTN</name>
<comment type="caution">
    <text evidence="1">The sequence shown here is derived from an EMBL/GenBank/DDBJ whole genome shotgun (WGS) entry which is preliminary data.</text>
</comment>
<evidence type="ECO:0000313" key="1">
    <source>
        <dbReference type="EMBL" id="MFC6065748.1"/>
    </source>
</evidence>
<organism evidence="1 2">
    <name type="scientific">Streptomyces ochraceiscleroticus</name>
    <dbReference type="NCBI Taxonomy" id="47761"/>
    <lineage>
        <taxon>Bacteria</taxon>
        <taxon>Bacillati</taxon>
        <taxon>Actinomycetota</taxon>
        <taxon>Actinomycetes</taxon>
        <taxon>Kitasatosporales</taxon>
        <taxon>Streptomycetaceae</taxon>
        <taxon>Streptomyces</taxon>
    </lineage>
</organism>
<dbReference type="RefSeq" id="WP_051862514.1">
    <property type="nucleotide sequence ID" value="NZ_JBHSPX010000007.1"/>
</dbReference>